<dbReference type="Gene3D" id="1.10.3720.10">
    <property type="entry name" value="MetI-like"/>
    <property type="match status" value="1"/>
</dbReference>
<feature type="transmembrane region" description="Helical" evidence="7">
    <location>
        <begin position="75"/>
        <end position="98"/>
    </location>
</feature>
<dbReference type="RefSeq" id="WP_115481685.1">
    <property type="nucleotide sequence ID" value="NZ_QRCT01000019.1"/>
</dbReference>
<comment type="caution">
    <text evidence="9">The sequence shown here is derived from an EMBL/GenBank/DDBJ whole genome shotgun (WGS) entry which is preliminary data.</text>
</comment>
<dbReference type="CDD" id="cd06261">
    <property type="entry name" value="TM_PBP2"/>
    <property type="match status" value="1"/>
</dbReference>
<keyword evidence="10" id="KW-1185">Reference proteome</keyword>
<evidence type="ECO:0000256" key="3">
    <source>
        <dbReference type="ARBA" id="ARBA00022475"/>
    </source>
</evidence>
<dbReference type="InterPro" id="IPR025966">
    <property type="entry name" value="OppC_N"/>
</dbReference>
<dbReference type="InterPro" id="IPR000515">
    <property type="entry name" value="MetI-like"/>
</dbReference>
<dbReference type="InterPro" id="IPR035906">
    <property type="entry name" value="MetI-like_sf"/>
</dbReference>
<feature type="transmembrane region" description="Helical" evidence="7">
    <location>
        <begin position="12"/>
        <end position="32"/>
    </location>
</feature>
<sequence>MWKRLWKNKMAVLMLGIILGVIIAGIFAPVVAPHDPYKTDILNKFAGFSMSYPLGTDHLGRCILSRMIYGIRPTLFLSILTMTGTIFLGMIMGLLAGYFRGFVDEVIMRIVDVMLSFPSQIMVFAIVALLGVDIRNVILANVFIKWAWYARMIRTNVMKYRDKNYILYSKCIGNRERYILFRHLLPSISSELAVLATLDMGWAILNISTLSFLKLGVQPPTPEWGAMLNEAKNVMTTNPVQMIAPGLAIVILVAAFHFLGDALRDALDPKEAEYE</sequence>
<keyword evidence="2 7" id="KW-0813">Transport</keyword>
<keyword evidence="3" id="KW-1003">Cell membrane</keyword>
<evidence type="ECO:0000256" key="1">
    <source>
        <dbReference type="ARBA" id="ARBA00004651"/>
    </source>
</evidence>
<dbReference type="InterPro" id="IPR050366">
    <property type="entry name" value="BP-dependent_transpt_permease"/>
</dbReference>
<dbReference type="PROSITE" id="PS50928">
    <property type="entry name" value="ABC_TM1"/>
    <property type="match status" value="1"/>
</dbReference>
<gene>
    <name evidence="9" type="ORF">DWV06_08135</name>
</gene>
<comment type="similarity">
    <text evidence="7">Belongs to the binding-protein-dependent transport system permease family.</text>
</comment>
<dbReference type="AlphaFoldDB" id="A0A371AW69"/>
<dbReference type="PANTHER" id="PTHR43386:SF1">
    <property type="entry name" value="D,D-DIPEPTIDE TRANSPORT SYSTEM PERMEASE PROTEIN DDPC-RELATED"/>
    <property type="match status" value="1"/>
</dbReference>
<evidence type="ECO:0000256" key="7">
    <source>
        <dbReference type="RuleBase" id="RU363032"/>
    </source>
</evidence>
<evidence type="ECO:0000256" key="6">
    <source>
        <dbReference type="ARBA" id="ARBA00023136"/>
    </source>
</evidence>
<accession>A0A371AW69</accession>
<reference evidence="9 10" key="1">
    <citation type="submission" date="2018-07" db="EMBL/GenBank/DDBJ databases">
        <title>Anaerosacharophilus polymeroproducens gen. nov. sp. nov., an anaerobic bacterium isolated from salt field.</title>
        <authorList>
            <person name="Kim W."/>
            <person name="Yang S.-H."/>
            <person name="Oh J."/>
            <person name="Lee J.-H."/>
            <person name="Kwon K.K."/>
        </authorList>
    </citation>
    <scope>NUCLEOTIDE SEQUENCE [LARGE SCALE GENOMIC DNA]</scope>
    <source>
        <strain evidence="9 10">MCWD5</strain>
    </source>
</reference>
<dbReference type="InterPro" id="IPR053474">
    <property type="entry name" value="Staphylopine_ABC_permease"/>
</dbReference>
<dbReference type="NCBIfam" id="NF045473">
    <property type="entry name" value="Opp1C"/>
    <property type="match status" value="1"/>
</dbReference>
<evidence type="ECO:0000313" key="10">
    <source>
        <dbReference type="Proteomes" id="UP000255036"/>
    </source>
</evidence>
<dbReference type="OrthoDB" id="9797852at2"/>
<dbReference type="GO" id="GO:0055085">
    <property type="term" value="P:transmembrane transport"/>
    <property type="evidence" value="ECO:0007669"/>
    <property type="project" value="InterPro"/>
</dbReference>
<evidence type="ECO:0000313" key="9">
    <source>
        <dbReference type="EMBL" id="RDU23816.1"/>
    </source>
</evidence>
<evidence type="ECO:0000256" key="4">
    <source>
        <dbReference type="ARBA" id="ARBA00022692"/>
    </source>
</evidence>
<organism evidence="9 10">
    <name type="scientific">Anaerosacchariphilus polymeriproducens</name>
    <dbReference type="NCBI Taxonomy" id="1812858"/>
    <lineage>
        <taxon>Bacteria</taxon>
        <taxon>Bacillati</taxon>
        <taxon>Bacillota</taxon>
        <taxon>Clostridia</taxon>
        <taxon>Lachnospirales</taxon>
        <taxon>Lachnospiraceae</taxon>
        <taxon>Anaerosacchariphilus</taxon>
    </lineage>
</organism>
<name>A0A371AW69_9FIRM</name>
<keyword evidence="6 7" id="KW-0472">Membrane</keyword>
<comment type="subcellular location">
    <subcellularLocation>
        <location evidence="1 7">Cell membrane</location>
        <topology evidence="1 7">Multi-pass membrane protein</topology>
    </subcellularLocation>
</comment>
<evidence type="ECO:0000256" key="2">
    <source>
        <dbReference type="ARBA" id="ARBA00022448"/>
    </source>
</evidence>
<dbReference type="GO" id="GO:0005886">
    <property type="term" value="C:plasma membrane"/>
    <property type="evidence" value="ECO:0007669"/>
    <property type="project" value="UniProtKB-SubCell"/>
</dbReference>
<dbReference type="Proteomes" id="UP000255036">
    <property type="component" value="Unassembled WGS sequence"/>
</dbReference>
<dbReference type="Pfam" id="PF12911">
    <property type="entry name" value="OppC_N"/>
    <property type="match status" value="1"/>
</dbReference>
<keyword evidence="4 7" id="KW-0812">Transmembrane</keyword>
<protein>
    <submittedName>
        <fullName evidence="9">ABC transporter permease subunit</fullName>
    </submittedName>
</protein>
<evidence type="ECO:0000259" key="8">
    <source>
        <dbReference type="PROSITE" id="PS50928"/>
    </source>
</evidence>
<dbReference type="SUPFAM" id="SSF161098">
    <property type="entry name" value="MetI-like"/>
    <property type="match status" value="1"/>
</dbReference>
<dbReference type="PANTHER" id="PTHR43386">
    <property type="entry name" value="OLIGOPEPTIDE TRANSPORT SYSTEM PERMEASE PROTEIN APPC"/>
    <property type="match status" value="1"/>
</dbReference>
<proteinExistence type="inferred from homology"/>
<dbReference type="Pfam" id="PF00528">
    <property type="entry name" value="BPD_transp_1"/>
    <property type="match status" value="1"/>
</dbReference>
<keyword evidence="5 7" id="KW-1133">Transmembrane helix</keyword>
<dbReference type="EMBL" id="QRCT01000019">
    <property type="protein sequence ID" value="RDU23816.1"/>
    <property type="molecule type" value="Genomic_DNA"/>
</dbReference>
<evidence type="ECO:0000256" key="5">
    <source>
        <dbReference type="ARBA" id="ARBA00022989"/>
    </source>
</evidence>
<feature type="domain" description="ABC transmembrane type-1" evidence="8">
    <location>
        <begin position="71"/>
        <end position="260"/>
    </location>
</feature>
<feature type="transmembrane region" description="Helical" evidence="7">
    <location>
        <begin position="242"/>
        <end position="260"/>
    </location>
</feature>